<evidence type="ECO:0000313" key="2">
    <source>
        <dbReference type="Proteomes" id="UP000675047"/>
    </source>
</evidence>
<accession>A0A941AVS3</accession>
<dbReference type="RefSeq" id="WP_210666409.1">
    <property type="nucleotide sequence ID" value="NZ_JAGFBV010000014.1"/>
</dbReference>
<reference evidence="1 2" key="1">
    <citation type="submission" date="2021-03" db="EMBL/GenBank/DDBJ databases">
        <title>Flavobacterium Flabelliformis Sp. Nov. And Flavobacterium Geliluteum Sp. Nov., Two Novel Multidrug Resistant Psychrophilic Species Isolated From Antarctica.</title>
        <authorList>
            <person name="Kralova S."/>
            <person name="Busse H.J."/>
            <person name="Bezdicek M."/>
            <person name="Nykrynova M."/>
            <person name="Kroupova E."/>
            <person name="Krsek D."/>
            <person name="Sedlacek I."/>
        </authorList>
    </citation>
    <scope>NUCLEOTIDE SEQUENCE [LARGE SCALE GENOMIC DNA]</scope>
    <source>
        <strain evidence="1 2">P7388</strain>
    </source>
</reference>
<protein>
    <submittedName>
        <fullName evidence="1">Uncharacterized protein</fullName>
    </submittedName>
</protein>
<dbReference type="EMBL" id="JAGFBV010000014">
    <property type="protein sequence ID" value="MBP4138414.1"/>
    <property type="molecule type" value="Genomic_DNA"/>
</dbReference>
<keyword evidence="2" id="KW-1185">Reference proteome</keyword>
<proteinExistence type="predicted"/>
<comment type="caution">
    <text evidence="1">The sequence shown here is derived from an EMBL/GenBank/DDBJ whole genome shotgun (WGS) entry which is preliminary data.</text>
</comment>
<dbReference type="Proteomes" id="UP000675047">
    <property type="component" value="Unassembled WGS sequence"/>
</dbReference>
<name>A0A941AVS3_9FLAO</name>
<sequence length="272" mass="32318">MAGINKLPDILENSMENCKLCKERIADKLNSHIIPKFMCKRLFENTNPRHSVQISKDGIQTKLQDIPKEDHILCSWCEKRLEKLETYFARVFVEVNSLQNAKRKYKLEIIENQEILHCEEINPSLFYLFFYSLIWRSSVSKNILFDTFKFNEAIEEEIRIFLNNNLKELHSDLLEHSKKIESVPNYYLCLVKPKNKTRGIFSAYNFSQNSYAIYTVDYALFFYTNEDDCLLAHKTYGNSRNETFRIFIGNDESWKKLNNLVVENMLNYKNVR</sequence>
<dbReference type="AlphaFoldDB" id="A0A941AVS3"/>
<organism evidence="1 2">
    <name type="scientific">Flavobacterium geliluteum</name>
    <dbReference type="NCBI Taxonomy" id="2816120"/>
    <lineage>
        <taxon>Bacteria</taxon>
        <taxon>Pseudomonadati</taxon>
        <taxon>Bacteroidota</taxon>
        <taxon>Flavobacteriia</taxon>
        <taxon>Flavobacteriales</taxon>
        <taxon>Flavobacteriaceae</taxon>
        <taxon>Flavobacterium</taxon>
    </lineage>
</organism>
<evidence type="ECO:0000313" key="1">
    <source>
        <dbReference type="EMBL" id="MBP4138414.1"/>
    </source>
</evidence>
<gene>
    <name evidence="1" type="ORF">J3495_09975</name>
</gene>